<dbReference type="NCBIfam" id="TIGR04183">
    <property type="entry name" value="Por_Secre_tail"/>
    <property type="match status" value="1"/>
</dbReference>
<keyword evidence="3" id="KW-1185">Reference proteome</keyword>
<dbReference type="Proteomes" id="UP000664369">
    <property type="component" value="Unassembled WGS sequence"/>
</dbReference>
<sequence>MKQSLLFPIKNLFAKGWSLSYHAWLSITALTGLTALVAPAQAQTVDIAVTSVLTMGQLPAGLGRHAPQAYVTNNGGSTRTNISVSLAVSGATAFTNVQVVPSLAAGASALVKFAAYTPLTTGTNTVTVTVPADGNNTNNSQSASQQITSGTFCYAGAAEVPVSGRGISSNGQDAIVASKFTAAAPVRLTSVSNFTSNNTTNVGQPLTAVVMSAAGTILARSATTIIQTADLNTRKTYALLTPVTVSDDFLVGFLVANDQYSPIGCNAELPPRSGAFYSVDQTTYGGTPSELLAVDGSTSKLYIAAVGAAAPACSNPTNLTATNVTGTSAQLSFMPGNGNTSYLVSYAPASGGAAQTQTVTASPVTITGLQPGAAYIATVTGSCGAQTASPPAQLYFGTVPPNDQCSDPGVPTLACGQTVTGTTFGSTSTNDPTGSFNGDQIWPASGGVFYRFTGTGAAITLSMCGSSDIYDAQLFVLRGNNCNSLTIVASNDDGCGASGDATMSLLTFNSTVGQNYFIYVTGFTGAQGSFALSVSCAGLPDLVVSTPQTVPGGAYRNVTITGPATGGAGTATLTAPLNVAGTLLVQAGGTLVANCQPITGVGSFQLAAGGTLAICDAVGISQTANTGAVRVTGTRTFSNDASYIYNGVSTQVTGDALPAQVRNLTVNNDNDLTLNAGLTVKQVLRLTNGSLQTAGLPLLLPSNATGTALVYNEGTGVVNGTATMQRYITPTNAGLGYRHYATPMSNSTVADLSTSGFTPIVGNAYNAAAQPGLTTPFPNVFGYDQSRFVTATNNITGFDKGWASPSGTNTPLAVGQGYTVNIGGTQLVDFVGSLNTGPVAVAMSRGTDAQAGWQLVGNPYPSPLDWSLVAAADRPGLDAAMYVFESSSQYGGQYRSYTNGVGAGNPEVPSSQGFFVRVSAGQSAGSLTFRNSQRVTTFGTQASFRRGVADLRPQVELTLSAPNGLTDPTHVYFETGATAAPDAAFDAEKLFNSNGLSLASVAAGTELAINGLPAQLHTTTSVPLTLRVPTGAGTYSLAATKLLNLAATGTSVYLLDATTGQRVNLQQQPSYTFALTATEATGVISQRFSLQFGPQATPTANVAQLDAASVQVFPNPARGSFTLLVPRVEAATQVEVQLINSLGQLVGTRQLPLPGTGLRTDFETTALAPGVYLLQVKAGNAALISKRLLVE</sequence>
<dbReference type="PROSITE" id="PS50853">
    <property type="entry name" value="FN3"/>
    <property type="match status" value="1"/>
</dbReference>
<dbReference type="InterPro" id="IPR003961">
    <property type="entry name" value="FN3_dom"/>
</dbReference>
<comment type="caution">
    <text evidence="2">The sequence shown here is derived from an EMBL/GenBank/DDBJ whole genome shotgun (WGS) entry which is preliminary data.</text>
</comment>
<dbReference type="SMART" id="SM00060">
    <property type="entry name" value="FN3"/>
    <property type="match status" value="1"/>
</dbReference>
<gene>
    <name evidence="2" type="ORF">J4E00_10805</name>
</gene>
<dbReference type="InterPro" id="IPR011635">
    <property type="entry name" value="CARDB"/>
</dbReference>
<reference evidence="2 3" key="1">
    <citation type="submission" date="2021-03" db="EMBL/GenBank/DDBJ databases">
        <authorList>
            <person name="Kim M.K."/>
        </authorList>
    </citation>
    <scope>NUCLEOTIDE SEQUENCE [LARGE SCALE GENOMIC DNA]</scope>
    <source>
        <strain evidence="2 3">BT442</strain>
    </source>
</reference>
<dbReference type="RefSeq" id="WP_208175171.1">
    <property type="nucleotide sequence ID" value="NZ_JAGETZ010000004.1"/>
</dbReference>
<protein>
    <submittedName>
        <fullName evidence="2">Fibronectin type III domain-containing protein</fullName>
    </submittedName>
</protein>
<evidence type="ECO:0000259" key="1">
    <source>
        <dbReference type="PROSITE" id="PS50853"/>
    </source>
</evidence>
<proteinExistence type="predicted"/>
<organism evidence="2 3">
    <name type="scientific">Hymenobacter negativus</name>
    <dbReference type="NCBI Taxonomy" id="2795026"/>
    <lineage>
        <taxon>Bacteria</taxon>
        <taxon>Pseudomonadati</taxon>
        <taxon>Bacteroidota</taxon>
        <taxon>Cytophagia</taxon>
        <taxon>Cytophagales</taxon>
        <taxon>Hymenobacteraceae</taxon>
        <taxon>Hymenobacter</taxon>
    </lineage>
</organism>
<dbReference type="InterPro" id="IPR026444">
    <property type="entry name" value="Secre_tail"/>
</dbReference>
<evidence type="ECO:0000313" key="2">
    <source>
        <dbReference type="EMBL" id="MBO2009542.1"/>
    </source>
</evidence>
<evidence type="ECO:0000313" key="3">
    <source>
        <dbReference type="Proteomes" id="UP000664369"/>
    </source>
</evidence>
<dbReference type="EMBL" id="JAGETZ010000004">
    <property type="protein sequence ID" value="MBO2009542.1"/>
    <property type="molecule type" value="Genomic_DNA"/>
</dbReference>
<dbReference type="CDD" id="cd00063">
    <property type="entry name" value="FN3"/>
    <property type="match status" value="1"/>
</dbReference>
<dbReference type="Gene3D" id="2.60.40.10">
    <property type="entry name" value="Immunoglobulins"/>
    <property type="match status" value="2"/>
</dbReference>
<name>A0ABS3QE80_9BACT</name>
<dbReference type="InterPro" id="IPR013783">
    <property type="entry name" value="Ig-like_fold"/>
</dbReference>
<dbReference type="Pfam" id="PF18962">
    <property type="entry name" value="Por_Secre_tail"/>
    <property type="match status" value="1"/>
</dbReference>
<dbReference type="SUPFAM" id="SSF49265">
    <property type="entry name" value="Fibronectin type III"/>
    <property type="match status" value="1"/>
</dbReference>
<dbReference type="Pfam" id="PF07705">
    <property type="entry name" value="CARDB"/>
    <property type="match status" value="1"/>
</dbReference>
<feature type="domain" description="Fibronectin type-III" evidence="1">
    <location>
        <begin position="315"/>
        <end position="402"/>
    </location>
</feature>
<dbReference type="Pfam" id="PF00041">
    <property type="entry name" value="fn3"/>
    <property type="match status" value="1"/>
</dbReference>
<dbReference type="InterPro" id="IPR036116">
    <property type="entry name" value="FN3_sf"/>
</dbReference>
<accession>A0ABS3QE80</accession>